<evidence type="ECO:0000256" key="2">
    <source>
        <dbReference type="ARBA" id="ARBA00005810"/>
    </source>
</evidence>
<accession>A0A418MIQ6</accession>
<protein>
    <recommendedName>
        <fullName evidence="4">2-amino-4-hydroxy-6-hydroxymethyldihydropteridine pyrophosphokinase</fullName>
        <ecNumber evidence="3">2.7.6.3</ecNumber>
    </recommendedName>
    <alternativeName>
        <fullName evidence="11">6-hydroxymethyl-7,8-dihydropterin pyrophosphokinase</fullName>
    </alternativeName>
    <alternativeName>
        <fullName evidence="12">7,8-dihydro-6-hydroxymethylpterin-pyrophosphokinase</fullName>
    </alternativeName>
</protein>
<evidence type="ECO:0000259" key="13">
    <source>
        <dbReference type="PROSITE" id="PS00794"/>
    </source>
</evidence>
<evidence type="ECO:0000313" key="14">
    <source>
        <dbReference type="EMBL" id="RIV27338.1"/>
    </source>
</evidence>
<comment type="similarity">
    <text evidence="2">Belongs to the HPPK family.</text>
</comment>
<dbReference type="Proteomes" id="UP000283523">
    <property type="component" value="Unassembled WGS sequence"/>
</dbReference>
<dbReference type="Pfam" id="PF01288">
    <property type="entry name" value="HPPK"/>
    <property type="match status" value="1"/>
</dbReference>
<keyword evidence="8" id="KW-0067">ATP-binding</keyword>
<feature type="domain" description="7,8-dihydro-6-hydroxymethylpterin-pyrophosphokinase" evidence="13">
    <location>
        <begin position="87"/>
        <end position="98"/>
    </location>
</feature>
<dbReference type="GO" id="GO:0046656">
    <property type="term" value="P:folic acid biosynthetic process"/>
    <property type="evidence" value="ECO:0007669"/>
    <property type="project" value="UniProtKB-KW"/>
</dbReference>
<dbReference type="AlphaFoldDB" id="A0A418MIQ6"/>
<dbReference type="GO" id="GO:0016301">
    <property type="term" value="F:kinase activity"/>
    <property type="evidence" value="ECO:0007669"/>
    <property type="project" value="UniProtKB-KW"/>
</dbReference>
<dbReference type="InterPro" id="IPR035907">
    <property type="entry name" value="Hppk_sf"/>
</dbReference>
<name>A0A418MIQ6_9BACT</name>
<dbReference type="NCBIfam" id="TIGR01498">
    <property type="entry name" value="folK"/>
    <property type="match status" value="1"/>
</dbReference>
<dbReference type="EC" id="2.7.6.3" evidence="3"/>
<evidence type="ECO:0000313" key="15">
    <source>
        <dbReference type="Proteomes" id="UP000283523"/>
    </source>
</evidence>
<comment type="function">
    <text evidence="10">Catalyzes the transfer of pyrophosphate from adenosine triphosphate (ATP) to 6-hydroxymethyl-7,8-dihydropterin, an enzymatic step in folate biosynthesis pathway.</text>
</comment>
<proteinExistence type="inferred from homology"/>
<evidence type="ECO:0000256" key="12">
    <source>
        <dbReference type="ARBA" id="ARBA00033413"/>
    </source>
</evidence>
<evidence type="ECO:0000256" key="1">
    <source>
        <dbReference type="ARBA" id="ARBA00005051"/>
    </source>
</evidence>
<keyword evidence="15" id="KW-1185">Reference proteome</keyword>
<dbReference type="PANTHER" id="PTHR43071">
    <property type="entry name" value="2-AMINO-4-HYDROXY-6-HYDROXYMETHYLDIHYDROPTERIDINE PYROPHOSPHOKINASE"/>
    <property type="match status" value="1"/>
</dbReference>
<comment type="pathway">
    <text evidence="1">Cofactor biosynthesis; tetrahydrofolate biosynthesis; 2-amino-4-hydroxy-6-hydroxymethyl-7,8-dihydropteridine diphosphate from 7,8-dihydroneopterin triphosphate: step 4/4.</text>
</comment>
<dbReference type="Gene3D" id="3.30.70.560">
    <property type="entry name" value="7,8-Dihydro-6-hydroxymethylpterin-pyrophosphokinase HPPK"/>
    <property type="match status" value="1"/>
</dbReference>
<dbReference type="GO" id="GO:0003848">
    <property type="term" value="F:2-amino-4-hydroxy-6-hydroxymethyldihydropteridine diphosphokinase activity"/>
    <property type="evidence" value="ECO:0007669"/>
    <property type="project" value="UniProtKB-EC"/>
</dbReference>
<evidence type="ECO:0000256" key="10">
    <source>
        <dbReference type="ARBA" id="ARBA00029409"/>
    </source>
</evidence>
<evidence type="ECO:0000256" key="3">
    <source>
        <dbReference type="ARBA" id="ARBA00013253"/>
    </source>
</evidence>
<evidence type="ECO:0000256" key="4">
    <source>
        <dbReference type="ARBA" id="ARBA00016218"/>
    </source>
</evidence>
<dbReference type="PANTHER" id="PTHR43071:SF1">
    <property type="entry name" value="2-AMINO-4-HYDROXY-6-HYDROXYMETHYLDIHYDROPTERIDINE PYROPHOSPHOKINASE"/>
    <property type="match status" value="1"/>
</dbReference>
<dbReference type="InterPro" id="IPR000550">
    <property type="entry name" value="Hppk"/>
</dbReference>
<evidence type="ECO:0000256" key="5">
    <source>
        <dbReference type="ARBA" id="ARBA00022679"/>
    </source>
</evidence>
<evidence type="ECO:0000256" key="7">
    <source>
        <dbReference type="ARBA" id="ARBA00022777"/>
    </source>
</evidence>
<evidence type="ECO:0000256" key="9">
    <source>
        <dbReference type="ARBA" id="ARBA00022909"/>
    </source>
</evidence>
<dbReference type="PROSITE" id="PS00794">
    <property type="entry name" value="HPPK"/>
    <property type="match status" value="1"/>
</dbReference>
<organism evidence="14 15">
    <name type="scientific">Fibrisoma montanum</name>
    <dbReference type="NCBI Taxonomy" id="2305895"/>
    <lineage>
        <taxon>Bacteria</taxon>
        <taxon>Pseudomonadati</taxon>
        <taxon>Bacteroidota</taxon>
        <taxon>Cytophagia</taxon>
        <taxon>Cytophagales</taxon>
        <taxon>Spirosomataceae</taxon>
        <taxon>Fibrisoma</taxon>
    </lineage>
</organism>
<gene>
    <name evidence="14" type="primary">folK</name>
    <name evidence="14" type="ORF">DYU11_03225</name>
</gene>
<comment type="caution">
    <text evidence="14">The sequence shown here is derived from an EMBL/GenBank/DDBJ whole genome shotgun (WGS) entry which is preliminary data.</text>
</comment>
<dbReference type="EMBL" id="QXED01000001">
    <property type="protein sequence ID" value="RIV27338.1"/>
    <property type="molecule type" value="Genomic_DNA"/>
</dbReference>
<dbReference type="OrthoDB" id="9808041at2"/>
<evidence type="ECO:0000256" key="6">
    <source>
        <dbReference type="ARBA" id="ARBA00022741"/>
    </source>
</evidence>
<keyword evidence="7 14" id="KW-0418">Kinase</keyword>
<keyword evidence="9" id="KW-0289">Folate biosynthesis</keyword>
<evidence type="ECO:0000256" key="11">
    <source>
        <dbReference type="ARBA" id="ARBA00029766"/>
    </source>
</evidence>
<dbReference type="SUPFAM" id="SSF55083">
    <property type="entry name" value="6-hydroxymethyl-7,8-dihydropterin pyrophosphokinase, HPPK"/>
    <property type="match status" value="1"/>
</dbReference>
<dbReference type="UniPathway" id="UPA00077">
    <property type="reaction ID" value="UER00155"/>
</dbReference>
<dbReference type="GO" id="GO:0005524">
    <property type="term" value="F:ATP binding"/>
    <property type="evidence" value="ECO:0007669"/>
    <property type="project" value="UniProtKB-KW"/>
</dbReference>
<evidence type="ECO:0000256" key="8">
    <source>
        <dbReference type="ARBA" id="ARBA00022840"/>
    </source>
</evidence>
<dbReference type="RefSeq" id="WP_119666189.1">
    <property type="nucleotide sequence ID" value="NZ_QXED01000001.1"/>
</dbReference>
<keyword evidence="6" id="KW-0547">Nucleotide-binding</keyword>
<dbReference type="CDD" id="cd00483">
    <property type="entry name" value="HPPK"/>
    <property type="match status" value="1"/>
</dbReference>
<dbReference type="GO" id="GO:0046654">
    <property type="term" value="P:tetrahydrofolate biosynthetic process"/>
    <property type="evidence" value="ECO:0007669"/>
    <property type="project" value="UniProtKB-UniPathway"/>
</dbReference>
<sequence>MAVTYLLLGANLGDRVATLRRAVDLIAERVGTVVRQSAVYETAPWGVTDQPTFLNQVIAVQTDLSPEETLTRTQAIEQAMGRVRHEKWGARLIDIDILYYDQLVLHTDTLTVPHPYLHQRRFTLVPLAEIAPEFVHPVLLKTTTELTDGLDDNSQVSRYVPGQSA</sequence>
<reference evidence="14 15" key="1">
    <citation type="submission" date="2018-08" db="EMBL/GenBank/DDBJ databases">
        <title>Fibrisoma montanum sp. nov., isolated from Danxia mountain soil.</title>
        <authorList>
            <person name="Huang Y."/>
        </authorList>
    </citation>
    <scope>NUCLEOTIDE SEQUENCE [LARGE SCALE GENOMIC DNA]</scope>
    <source>
        <strain evidence="14 15">HYT19</strain>
    </source>
</reference>
<keyword evidence="5 14" id="KW-0808">Transferase</keyword>